<sequence>MKAPQILIIELRSQYTWLIERSLRELGVRSAILSPAKAKDWLTANRPKGIILSGGEASVNDIDPPIPPEERLSIVRWADIQVSRILKENGDYERMSQLVVVLLCVNTVGVKGDARVYGPTVGVRGIITSDFMTGRGYQIPKEVRRRITSTLTKHSGIVHVGFFEEDKPPGTTEFE</sequence>
<dbReference type="InterPro" id="IPR029062">
    <property type="entry name" value="Class_I_gatase-like"/>
</dbReference>
<dbReference type="AlphaFoldDB" id="A0A1G2MSQ2"/>
<organism evidence="7 8">
    <name type="scientific">Candidatus Taylorbacteria bacterium RIFCSPHIGHO2_02_FULL_46_13</name>
    <dbReference type="NCBI Taxonomy" id="1802312"/>
    <lineage>
        <taxon>Bacteria</taxon>
        <taxon>Candidatus Tayloriibacteriota</taxon>
    </lineage>
</organism>
<evidence type="ECO:0000313" key="7">
    <source>
        <dbReference type="EMBL" id="OHA26917.1"/>
    </source>
</evidence>
<accession>A0A1G2MSQ2</accession>
<keyword evidence="5" id="KW-0067">ATP-binding</keyword>
<keyword evidence="3" id="KW-0332">GMP biosynthesis</keyword>
<keyword evidence="4" id="KW-0658">Purine biosynthesis</keyword>
<gene>
    <name evidence="7" type="ORF">A3C06_02220</name>
</gene>
<dbReference type="InterPro" id="IPR001674">
    <property type="entry name" value="GMP_synth_C"/>
</dbReference>
<dbReference type="GO" id="GO:0003921">
    <property type="term" value="F:GMP synthase activity"/>
    <property type="evidence" value="ECO:0007669"/>
    <property type="project" value="TreeGrafter"/>
</dbReference>
<evidence type="ECO:0000256" key="4">
    <source>
        <dbReference type="ARBA" id="ARBA00022755"/>
    </source>
</evidence>
<feature type="domain" description="GMP synthase C-terminal" evidence="6">
    <location>
        <begin position="86"/>
        <end position="174"/>
    </location>
</feature>
<evidence type="ECO:0000256" key="3">
    <source>
        <dbReference type="ARBA" id="ARBA00022749"/>
    </source>
</evidence>
<dbReference type="Proteomes" id="UP000177565">
    <property type="component" value="Unassembled WGS sequence"/>
</dbReference>
<dbReference type="EMBL" id="MHRQ01000014">
    <property type="protein sequence ID" value="OHA26917.1"/>
    <property type="molecule type" value="Genomic_DNA"/>
</dbReference>
<dbReference type="Gene3D" id="3.30.300.10">
    <property type="match status" value="1"/>
</dbReference>
<evidence type="ECO:0000256" key="5">
    <source>
        <dbReference type="ARBA" id="ARBA00022840"/>
    </source>
</evidence>
<evidence type="ECO:0000313" key="8">
    <source>
        <dbReference type="Proteomes" id="UP000177565"/>
    </source>
</evidence>
<dbReference type="PANTHER" id="PTHR11922:SF2">
    <property type="entry name" value="GMP SYNTHASE [GLUTAMINE-HYDROLYZING]"/>
    <property type="match status" value="1"/>
</dbReference>
<evidence type="ECO:0000259" key="6">
    <source>
        <dbReference type="Pfam" id="PF00958"/>
    </source>
</evidence>
<dbReference type="GO" id="GO:0005829">
    <property type="term" value="C:cytosol"/>
    <property type="evidence" value="ECO:0007669"/>
    <property type="project" value="TreeGrafter"/>
</dbReference>
<proteinExistence type="predicted"/>
<dbReference type="STRING" id="1802312.A3C06_02220"/>
<keyword evidence="1" id="KW-0436">Ligase</keyword>
<reference evidence="7 8" key="1">
    <citation type="journal article" date="2016" name="Nat. Commun.">
        <title>Thousands of microbial genomes shed light on interconnected biogeochemical processes in an aquifer system.</title>
        <authorList>
            <person name="Anantharaman K."/>
            <person name="Brown C.T."/>
            <person name="Hug L.A."/>
            <person name="Sharon I."/>
            <person name="Castelle C.J."/>
            <person name="Probst A.J."/>
            <person name="Thomas B.C."/>
            <person name="Singh A."/>
            <person name="Wilkins M.J."/>
            <person name="Karaoz U."/>
            <person name="Brodie E.L."/>
            <person name="Williams K.H."/>
            <person name="Hubbard S.S."/>
            <person name="Banfield J.F."/>
        </authorList>
    </citation>
    <scope>NUCLEOTIDE SEQUENCE [LARGE SCALE GENOMIC DNA]</scope>
</reference>
<dbReference type="PANTHER" id="PTHR11922">
    <property type="entry name" value="GMP SYNTHASE-RELATED"/>
    <property type="match status" value="1"/>
</dbReference>
<protein>
    <recommendedName>
        <fullName evidence="6">GMP synthase C-terminal domain-containing protein</fullName>
    </recommendedName>
</protein>
<evidence type="ECO:0000256" key="1">
    <source>
        <dbReference type="ARBA" id="ARBA00022598"/>
    </source>
</evidence>
<evidence type="ECO:0000256" key="2">
    <source>
        <dbReference type="ARBA" id="ARBA00022741"/>
    </source>
</evidence>
<name>A0A1G2MSQ2_9BACT</name>
<comment type="caution">
    <text evidence="7">The sequence shown here is derived from an EMBL/GenBank/DDBJ whole genome shotgun (WGS) entry which is preliminary data.</text>
</comment>
<keyword evidence="2" id="KW-0547">Nucleotide-binding</keyword>
<dbReference type="SUPFAM" id="SSF52317">
    <property type="entry name" value="Class I glutamine amidotransferase-like"/>
    <property type="match status" value="1"/>
</dbReference>
<dbReference type="Pfam" id="PF00958">
    <property type="entry name" value="GMP_synt_C"/>
    <property type="match status" value="1"/>
</dbReference>
<dbReference type="GO" id="GO:0005524">
    <property type="term" value="F:ATP binding"/>
    <property type="evidence" value="ECO:0007669"/>
    <property type="project" value="UniProtKB-KW"/>
</dbReference>
<dbReference type="SUPFAM" id="SSF54810">
    <property type="entry name" value="GMP synthetase C-terminal dimerisation domain"/>
    <property type="match status" value="1"/>
</dbReference>